<organism evidence="1 2">
    <name type="scientific">Dehalogenimonas alkenigignens</name>
    <dbReference type="NCBI Taxonomy" id="1217799"/>
    <lineage>
        <taxon>Bacteria</taxon>
        <taxon>Bacillati</taxon>
        <taxon>Chloroflexota</taxon>
        <taxon>Dehalococcoidia</taxon>
        <taxon>Dehalococcoidales</taxon>
        <taxon>Dehalococcoidaceae</taxon>
        <taxon>Dehalogenimonas</taxon>
    </lineage>
</organism>
<reference evidence="1 2" key="1">
    <citation type="submission" date="2015-06" db="EMBL/GenBank/DDBJ databases">
        <title>Genome sequence of the organohalide-respiring Dehalogenimonas alkenigignens type strain (IP3-3T).</title>
        <authorList>
            <person name="Key T.A."/>
            <person name="Richmond D.P."/>
            <person name="Bowman K.S."/>
            <person name="Cho Y.-J."/>
            <person name="Chun J."/>
            <person name="da Costa M.S."/>
            <person name="Rainey F.A."/>
            <person name="Moe W.M."/>
        </authorList>
    </citation>
    <scope>NUCLEOTIDE SEQUENCE [LARGE SCALE GENOMIC DNA]</scope>
    <source>
        <strain evidence="1 2">IP3-3</strain>
    </source>
</reference>
<name>A0A0W0GKT6_9CHLR</name>
<evidence type="ECO:0000313" key="2">
    <source>
        <dbReference type="Proteomes" id="UP000053947"/>
    </source>
</evidence>
<accession>A0A0W0GKT6</accession>
<evidence type="ECO:0008006" key="3">
    <source>
        <dbReference type="Google" id="ProtNLM"/>
    </source>
</evidence>
<proteinExistence type="predicted"/>
<comment type="caution">
    <text evidence="1">The sequence shown here is derived from an EMBL/GenBank/DDBJ whole genome shotgun (WGS) entry which is preliminary data.</text>
</comment>
<dbReference type="EMBL" id="LFDV01000001">
    <property type="protein sequence ID" value="KTB49175.1"/>
    <property type="molecule type" value="Genomic_DNA"/>
</dbReference>
<dbReference type="STRING" id="1217799.DEALK_00870"/>
<dbReference type="Proteomes" id="UP000053947">
    <property type="component" value="Unassembled WGS sequence"/>
</dbReference>
<sequence length="650" mass="68850">MRELSPPLLAAQSSPSRQAVVSVVLRKTRPAWRALYSGAEPENCHAAALAGDGSLIRARLGTAADSRKLYRQRVVSPDESSDFSQWTYANEYNAVAVACAALAAEASICWIKSDRSIRRFKSVNYGASFGAPELIDYSPTTACGGIAAAYKPNGDLALFFADQATLYVKKRVGGAWQAKAAWNKSTGALSGVACAYDGDWNLVITGRDSSGNFRLWSLVCGDGGALPAGAWGELTELAASPAAEGFEFRAAFLDRDDVYRCAYVEKFTGTEACSRVYLASTVPGSAFNSGLWTEPEPLEISGDYGVSIIHSAGALWLSSASSVRRAVSDNDEADLTASAAGVSLDLAETEGKAVIELDNSALGPPPAAPGDEIRVSPGYITESGAETGGSLSFTVRRIERRGGKIIIEASDGWQALRDWRSRNLLRWNASASTHSVRDIIAWLAARCGLRLETISASSSLTSLYPDFCLNPGADALSAVRRLLSFVPDRLFVEAGAVYLKHPAEDEAASYAFGASGESGGHQVHACRAAEAAIEFNHLRLAGAGGLVVEAFDWPSLVSSGARSRSRYDRGLSTAPSLHNWAGTLLREAASAASGCEIVVPPNCGQQIYDVVEVTDEATGLSAARYRVNAIELACQPDAGKYEMKLKLGGV</sequence>
<dbReference type="RefSeq" id="WP_058437657.1">
    <property type="nucleotide sequence ID" value="NZ_KQ758903.1"/>
</dbReference>
<gene>
    <name evidence="1" type="ORF">DEALK_00870</name>
</gene>
<dbReference type="AlphaFoldDB" id="A0A0W0GKT6"/>
<keyword evidence="2" id="KW-1185">Reference proteome</keyword>
<protein>
    <recommendedName>
        <fullName evidence="3">Phage tail protein</fullName>
    </recommendedName>
</protein>
<evidence type="ECO:0000313" key="1">
    <source>
        <dbReference type="EMBL" id="KTB49175.1"/>
    </source>
</evidence>
<dbReference type="SUPFAM" id="SSF89372">
    <property type="entry name" value="Fucose-specific lectin"/>
    <property type="match status" value="1"/>
</dbReference>
<dbReference type="OrthoDB" id="152774at2"/>